<dbReference type="Proteomes" id="UP000663720">
    <property type="component" value="Chromosome"/>
</dbReference>
<dbReference type="InterPro" id="IPR052896">
    <property type="entry name" value="GGT-like_enzyme"/>
</dbReference>
<dbReference type="Pfam" id="PF01019">
    <property type="entry name" value="G_glu_transpept"/>
    <property type="match status" value="1"/>
</dbReference>
<evidence type="ECO:0000313" key="1">
    <source>
        <dbReference type="EMBL" id="QTA79342.1"/>
    </source>
</evidence>
<dbReference type="KEGG" id="dli:dnl_16050"/>
<protein>
    <submittedName>
        <fullName evidence="1">Gamma glutamyltranspeptidase</fullName>
    </submittedName>
</protein>
<reference evidence="1" key="1">
    <citation type="journal article" date="2021" name="Microb. Physiol.">
        <title>Proteogenomic Insights into the Physiology of Marine, Sulfate-Reducing, Filamentous Desulfonema limicola and Desulfonema magnum.</title>
        <authorList>
            <person name="Schnaars V."/>
            <person name="Wohlbrand L."/>
            <person name="Scheve S."/>
            <person name="Hinrichs C."/>
            <person name="Reinhardt R."/>
            <person name="Rabus R."/>
        </authorList>
    </citation>
    <scope>NUCLEOTIDE SEQUENCE</scope>
    <source>
        <strain evidence="1">5ac10</strain>
    </source>
</reference>
<accession>A0A975B5Y0</accession>
<dbReference type="PRINTS" id="PR01210">
    <property type="entry name" value="GGTRANSPTASE"/>
</dbReference>
<dbReference type="InterPro" id="IPR043137">
    <property type="entry name" value="GGT_ssub_C"/>
</dbReference>
<keyword evidence="2" id="KW-1185">Reference proteome</keyword>
<dbReference type="AlphaFoldDB" id="A0A975B5Y0"/>
<dbReference type="EMBL" id="CP061799">
    <property type="protein sequence ID" value="QTA79342.1"/>
    <property type="molecule type" value="Genomic_DNA"/>
</dbReference>
<dbReference type="SUPFAM" id="SSF56235">
    <property type="entry name" value="N-terminal nucleophile aminohydrolases (Ntn hydrolases)"/>
    <property type="match status" value="1"/>
</dbReference>
<sequence>MSQLTWEFPYPSQRMPVFAKNIIAASQPLAAQAGLGMMIKGGNAVDAVIAAAITLTVVEPVSNGLGSDAFALVWDSKKLNGLNSSGRSPKKWNINRFAGMTAMPSKGWDSVTVPGAVKAWAKLSEKFGILDFEDLFKPAIEYAQNGFIVSPIIAKSWADAPGEFGHMPEFAKTFLPRGRAPLAGEIFSCPDLARTLEQIAESKGESFYKGKIAEKIADCAKKQGGVMTEDDLAKHKSDWVEPISTQYNQVRVHEIPPNGQGLAALIALGILRFHEIQNYDLDSCSSIHLQIEAMKIGFSIAHEHISDPASMKIDYNKLLDDNFLEQKAKLIDIKKASIPGSFPKPDHGTVYLTAADKTGIMVSYIQSNYAGFGSGVVIPGTGISLQNRGSGFCLDKNHPNCAAGNKRPYHTIIPGFVTRDGYPLMSFGVMGAHMQPQGHVQMITRIFDYQQNPQAASDAPRWHVCENGTLAFEKGFDKNLIQELENLGHRILGQEPLWGYGGAQIIYKLSQDFYCAASDHRKDGQAVGF</sequence>
<dbReference type="PANTHER" id="PTHR43881:SF1">
    <property type="entry name" value="GAMMA-GLUTAMYLTRANSPEPTIDASE (AFU_ORTHOLOGUE AFUA_4G13580)"/>
    <property type="match status" value="1"/>
</dbReference>
<dbReference type="Gene3D" id="1.10.246.130">
    <property type="match status" value="1"/>
</dbReference>
<dbReference type="RefSeq" id="WP_207691107.1">
    <property type="nucleotide sequence ID" value="NZ_CP061799.1"/>
</dbReference>
<proteinExistence type="predicted"/>
<dbReference type="Gene3D" id="3.60.20.40">
    <property type="match status" value="1"/>
</dbReference>
<dbReference type="InterPro" id="IPR029055">
    <property type="entry name" value="Ntn_hydrolases_N"/>
</dbReference>
<name>A0A975B5Y0_9BACT</name>
<dbReference type="PANTHER" id="PTHR43881">
    <property type="entry name" value="GAMMA-GLUTAMYLTRANSPEPTIDASE (AFU_ORTHOLOGUE AFUA_4G13580)"/>
    <property type="match status" value="1"/>
</dbReference>
<gene>
    <name evidence="1" type="ORF">dnl_16050</name>
</gene>
<evidence type="ECO:0000313" key="2">
    <source>
        <dbReference type="Proteomes" id="UP000663720"/>
    </source>
</evidence>
<organism evidence="1 2">
    <name type="scientific">Desulfonema limicola</name>
    <dbReference type="NCBI Taxonomy" id="45656"/>
    <lineage>
        <taxon>Bacteria</taxon>
        <taxon>Pseudomonadati</taxon>
        <taxon>Thermodesulfobacteriota</taxon>
        <taxon>Desulfobacteria</taxon>
        <taxon>Desulfobacterales</taxon>
        <taxon>Desulfococcaceae</taxon>
        <taxon>Desulfonema</taxon>
    </lineage>
</organism>
<dbReference type="InterPro" id="IPR043138">
    <property type="entry name" value="GGT_lsub"/>
</dbReference>